<proteinExistence type="predicted"/>
<keyword evidence="2" id="KW-1185">Reference proteome</keyword>
<reference evidence="1 2" key="1">
    <citation type="submission" date="2019-01" db="EMBL/GenBank/DDBJ databases">
        <title>A draft genome assembly of the solar-powered sea slug Elysia chlorotica.</title>
        <authorList>
            <person name="Cai H."/>
            <person name="Li Q."/>
            <person name="Fang X."/>
            <person name="Li J."/>
            <person name="Curtis N.E."/>
            <person name="Altenburger A."/>
            <person name="Shibata T."/>
            <person name="Feng M."/>
            <person name="Maeda T."/>
            <person name="Schwartz J.A."/>
            <person name="Shigenobu S."/>
            <person name="Lundholm N."/>
            <person name="Nishiyama T."/>
            <person name="Yang H."/>
            <person name="Hasebe M."/>
            <person name="Li S."/>
            <person name="Pierce S.K."/>
            <person name="Wang J."/>
        </authorList>
    </citation>
    <scope>NUCLEOTIDE SEQUENCE [LARGE SCALE GENOMIC DNA]</scope>
    <source>
        <strain evidence="1">EC2010</strain>
        <tissue evidence="1">Whole organism of an adult</tissue>
    </source>
</reference>
<dbReference type="EMBL" id="RQTK01000140">
    <property type="protein sequence ID" value="RUS86398.1"/>
    <property type="molecule type" value="Genomic_DNA"/>
</dbReference>
<gene>
    <name evidence="1" type="ORF">EGW08_005848</name>
</gene>
<feature type="non-terminal residue" evidence="1">
    <location>
        <position position="1"/>
    </location>
</feature>
<sequence>ESIAFFLPLSFKIFVIQRYLAKQVILIALPNTVQRAVTMGTRNHLVFDKNYFTLPKLRWMLFVAPAIPFLGLTAFNPDLIPASLGPVRTASFYLAKNYPRAVW</sequence>
<evidence type="ECO:0000313" key="2">
    <source>
        <dbReference type="Proteomes" id="UP000271974"/>
    </source>
</evidence>
<name>A0A3S0ZUV1_ELYCH</name>
<feature type="non-terminal residue" evidence="1">
    <location>
        <position position="103"/>
    </location>
</feature>
<dbReference type="AlphaFoldDB" id="A0A3S0ZUV1"/>
<evidence type="ECO:0000313" key="1">
    <source>
        <dbReference type="EMBL" id="RUS86398.1"/>
    </source>
</evidence>
<organism evidence="1 2">
    <name type="scientific">Elysia chlorotica</name>
    <name type="common">Eastern emerald elysia</name>
    <name type="synonym">Sea slug</name>
    <dbReference type="NCBI Taxonomy" id="188477"/>
    <lineage>
        <taxon>Eukaryota</taxon>
        <taxon>Metazoa</taxon>
        <taxon>Spiralia</taxon>
        <taxon>Lophotrochozoa</taxon>
        <taxon>Mollusca</taxon>
        <taxon>Gastropoda</taxon>
        <taxon>Heterobranchia</taxon>
        <taxon>Euthyneura</taxon>
        <taxon>Panpulmonata</taxon>
        <taxon>Sacoglossa</taxon>
        <taxon>Placobranchoidea</taxon>
        <taxon>Plakobranchidae</taxon>
        <taxon>Elysia</taxon>
    </lineage>
</organism>
<accession>A0A3S0ZUV1</accession>
<dbReference type="Proteomes" id="UP000271974">
    <property type="component" value="Unassembled WGS sequence"/>
</dbReference>
<comment type="caution">
    <text evidence="1">The sequence shown here is derived from an EMBL/GenBank/DDBJ whole genome shotgun (WGS) entry which is preliminary data.</text>
</comment>
<protein>
    <submittedName>
        <fullName evidence="1">Uncharacterized protein</fullName>
    </submittedName>
</protein>